<keyword evidence="2 4" id="KW-0863">Zinc-finger</keyword>
<evidence type="ECO:0000313" key="7">
    <source>
        <dbReference type="EMBL" id="QGA89208.1"/>
    </source>
</evidence>
<protein>
    <submittedName>
        <fullName evidence="7">Kruppel-like factor</fullName>
    </submittedName>
</protein>
<dbReference type="PANTHER" id="PTHR23235">
    <property type="entry name" value="KRUEPPEL-LIKE TRANSCRIPTION FACTOR"/>
    <property type="match status" value="1"/>
</dbReference>
<evidence type="ECO:0000256" key="3">
    <source>
        <dbReference type="ARBA" id="ARBA00022833"/>
    </source>
</evidence>
<dbReference type="PROSITE" id="PS50157">
    <property type="entry name" value="ZINC_FINGER_C2H2_2"/>
    <property type="match status" value="3"/>
</dbReference>
<evidence type="ECO:0000256" key="5">
    <source>
        <dbReference type="SAM" id="MobiDB-lite"/>
    </source>
</evidence>
<dbReference type="GO" id="GO:0000981">
    <property type="term" value="F:DNA-binding transcription factor activity, RNA polymerase II-specific"/>
    <property type="evidence" value="ECO:0007669"/>
    <property type="project" value="TreeGrafter"/>
</dbReference>
<evidence type="ECO:0000259" key="6">
    <source>
        <dbReference type="PROSITE" id="PS50157"/>
    </source>
</evidence>
<dbReference type="SUPFAM" id="SSF57667">
    <property type="entry name" value="beta-beta-alpha zinc fingers"/>
    <property type="match status" value="2"/>
</dbReference>
<dbReference type="Gene3D" id="3.30.160.60">
    <property type="entry name" value="Classic Zinc Finger"/>
    <property type="match status" value="3"/>
</dbReference>
<name>A0A5Q0V3A1_MACRS</name>
<accession>A0A5Q0V3A1</accession>
<proteinExistence type="evidence at transcript level"/>
<feature type="domain" description="C2H2-type" evidence="6">
    <location>
        <begin position="332"/>
        <end position="361"/>
    </location>
</feature>
<dbReference type="InterPro" id="IPR013087">
    <property type="entry name" value="Znf_C2H2_type"/>
</dbReference>
<dbReference type="GO" id="GO:0008270">
    <property type="term" value="F:zinc ion binding"/>
    <property type="evidence" value="ECO:0007669"/>
    <property type="project" value="UniProtKB-KW"/>
</dbReference>
<feature type="domain" description="C2H2-type" evidence="6">
    <location>
        <begin position="392"/>
        <end position="419"/>
    </location>
</feature>
<dbReference type="EMBL" id="MN545962">
    <property type="protein sequence ID" value="QGA89208.1"/>
    <property type="molecule type" value="mRNA"/>
</dbReference>
<dbReference type="PANTHER" id="PTHR23235:SF164">
    <property type="entry name" value="C2H2-TYPE DOMAIN-CONTAINING PROTEIN"/>
    <property type="match status" value="1"/>
</dbReference>
<sequence>MKKQIMYKHSLPSMQDWENKRPTGPASLPASASAKPLCEGAREHERSTLPRNRVPDDFEAVQTLLSFSQQHVMKHDSNFAHTAHSYFPPSPPSSQGSISPMYHSLESDAEESNDHTLHKKRKFSDSDLEKVLTNQTPPHMPCTPPRSPSPSFAGYCSRSSTPGSLAGVPVSVIVKATRQPKQNENKCAVVEPLKSPPHRIVHTAQEQIFVCSKDTDRELDVSSVAESSSSIPVLPLASVEPTSKTMSKGMQNCNKLVAIAPKIPSVIPVKPGTPIILAQVNGPSTMIPVSNPGITHLIVAPQGSQISSSVFSPLFISTGPVQANQEDRRKTFECPFPDCDKTYYKSSHLKSHMRSHTGEKPYKCSWEGCERRFARSDELSRHKRTHTGEKKFGCPSCSAKFMCFDHLSKHMKRHALRRIGVPVAPKVSTLAPAISFIAVPTLPQ</sequence>
<organism evidence="7">
    <name type="scientific">Macrobrachium rosenbergii</name>
    <name type="common">Giant fresh water prawn</name>
    <dbReference type="NCBI Taxonomy" id="79674"/>
    <lineage>
        <taxon>Eukaryota</taxon>
        <taxon>Metazoa</taxon>
        <taxon>Ecdysozoa</taxon>
        <taxon>Arthropoda</taxon>
        <taxon>Crustacea</taxon>
        <taxon>Multicrustacea</taxon>
        <taxon>Malacostraca</taxon>
        <taxon>Eumalacostraca</taxon>
        <taxon>Eucarida</taxon>
        <taxon>Decapoda</taxon>
        <taxon>Pleocyemata</taxon>
        <taxon>Caridea</taxon>
        <taxon>Palaemonoidea</taxon>
        <taxon>Palaemonidae</taxon>
        <taxon>Macrobrachium</taxon>
    </lineage>
</organism>
<dbReference type="FunFam" id="3.30.160.60:FF:000007">
    <property type="entry name" value="Basic krueppel-like factor 3"/>
    <property type="match status" value="1"/>
</dbReference>
<reference evidence="7" key="1">
    <citation type="journal article" date="2019" name="Fish Shellfish Immunol.">
        <title>A Kruppel-like factor from Macrobrachium rosenbergii (MrKLF) involved in innate immunity against pathogen infection.</title>
        <authorList>
            <person name="Huang Y."/>
            <person name="Ren Q."/>
        </authorList>
    </citation>
    <scope>NUCLEOTIDE SEQUENCE</scope>
</reference>
<evidence type="ECO:0000256" key="4">
    <source>
        <dbReference type="PROSITE-ProRule" id="PRU00042"/>
    </source>
</evidence>
<dbReference type="SMART" id="SM00355">
    <property type="entry name" value="ZnF_C2H2"/>
    <property type="match status" value="3"/>
</dbReference>
<evidence type="ECO:0000256" key="1">
    <source>
        <dbReference type="ARBA" id="ARBA00022723"/>
    </source>
</evidence>
<feature type="compositionally biased region" description="Basic and acidic residues" evidence="5">
    <location>
        <begin position="40"/>
        <end position="54"/>
    </location>
</feature>
<dbReference type="GO" id="GO:0000978">
    <property type="term" value="F:RNA polymerase II cis-regulatory region sequence-specific DNA binding"/>
    <property type="evidence" value="ECO:0007669"/>
    <property type="project" value="TreeGrafter"/>
</dbReference>
<feature type="compositionally biased region" description="Low complexity" evidence="5">
    <location>
        <begin position="25"/>
        <end position="37"/>
    </location>
</feature>
<keyword evidence="1" id="KW-0479">Metal-binding</keyword>
<dbReference type="AlphaFoldDB" id="A0A5Q0V3A1"/>
<feature type="domain" description="C2H2-type" evidence="6">
    <location>
        <begin position="362"/>
        <end position="391"/>
    </location>
</feature>
<dbReference type="Pfam" id="PF00096">
    <property type="entry name" value="zf-C2H2"/>
    <property type="match status" value="2"/>
</dbReference>
<keyword evidence="3" id="KW-0862">Zinc</keyword>
<evidence type="ECO:0000256" key="2">
    <source>
        <dbReference type="ARBA" id="ARBA00022771"/>
    </source>
</evidence>
<dbReference type="InterPro" id="IPR036236">
    <property type="entry name" value="Znf_C2H2_sf"/>
</dbReference>
<feature type="region of interest" description="Disordered" evidence="5">
    <location>
        <begin position="1"/>
        <end position="54"/>
    </location>
</feature>
<dbReference type="PROSITE" id="PS00028">
    <property type="entry name" value="ZINC_FINGER_C2H2_1"/>
    <property type="match status" value="3"/>
</dbReference>